<reference evidence="1" key="1">
    <citation type="submission" date="2021-05" db="EMBL/GenBank/DDBJ databases">
        <authorList>
            <person name="Alioto T."/>
            <person name="Alioto T."/>
            <person name="Gomez Garrido J."/>
        </authorList>
    </citation>
    <scope>NUCLEOTIDE SEQUENCE</scope>
</reference>
<dbReference type="AlphaFoldDB" id="A0A8D9BVM9"/>
<name>A0A8D9BVM9_9HEMI</name>
<organism evidence="1">
    <name type="scientific">Cacopsylla melanoneura</name>
    <dbReference type="NCBI Taxonomy" id="428564"/>
    <lineage>
        <taxon>Eukaryota</taxon>
        <taxon>Metazoa</taxon>
        <taxon>Ecdysozoa</taxon>
        <taxon>Arthropoda</taxon>
        <taxon>Hexapoda</taxon>
        <taxon>Insecta</taxon>
        <taxon>Pterygota</taxon>
        <taxon>Neoptera</taxon>
        <taxon>Paraneoptera</taxon>
        <taxon>Hemiptera</taxon>
        <taxon>Sternorrhyncha</taxon>
        <taxon>Psylloidea</taxon>
        <taxon>Psyllidae</taxon>
        <taxon>Psyllinae</taxon>
        <taxon>Cacopsylla</taxon>
    </lineage>
</organism>
<dbReference type="EMBL" id="HBUF01680861">
    <property type="protein sequence ID" value="CAG6792304.1"/>
    <property type="molecule type" value="Transcribed_RNA"/>
</dbReference>
<sequence>MAPISIRIYNIHIILKWGISKIQSLETTYIHTYNIACTYYSIYWTGQFTRPLCQVLSRYFSLFSISPFTLLGHLSYSHQNTSSDVILPDTLCCFLYHLGPDLSYSHEN</sequence>
<protein>
    <submittedName>
        <fullName evidence="1">Uncharacterized protein</fullName>
    </submittedName>
</protein>
<accession>A0A8D9BVM9</accession>
<evidence type="ECO:0000313" key="1">
    <source>
        <dbReference type="EMBL" id="CAG6792304.1"/>
    </source>
</evidence>
<proteinExistence type="predicted"/>